<organism evidence="1 2">
    <name type="scientific">Nitrosomonas marina</name>
    <dbReference type="NCBI Taxonomy" id="917"/>
    <lineage>
        <taxon>Bacteria</taxon>
        <taxon>Pseudomonadati</taxon>
        <taxon>Pseudomonadota</taxon>
        <taxon>Betaproteobacteria</taxon>
        <taxon>Nitrosomonadales</taxon>
        <taxon>Nitrosomonadaceae</taxon>
        <taxon>Nitrosomonas</taxon>
    </lineage>
</organism>
<proteinExistence type="predicted"/>
<reference evidence="1 2" key="1">
    <citation type="submission" date="2016-10" db="EMBL/GenBank/DDBJ databases">
        <authorList>
            <person name="de Groot N.N."/>
        </authorList>
    </citation>
    <scope>NUCLEOTIDE SEQUENCE [LARGE SCALE GENOMIC DNA]</scope>
    <source>
        <strain evidence="1 2">Nm22</strain>
    </source>
</reference>
<accession>A0A1H8B052</accession>
<dbReference type="EMBL" id="FOCP01000002">
    <property type="protein sequence ID" value="SEM76143.1"/>
    <property type="molecule type" value="Genomic_DNA"/>
</dbReference>
<evidence type="ECO:0000313" key="2">
    <source>
        <dbReference type="Proteomes" id="UP000199459"/>
    </source>
</evidence>
<evidence type="ECO:0000313" key="1">
    <source>
        <dbReference type="EMBL" id="SEM76143.1"/>
    </source>
</evidence>
<dbReference type="AlphaFoldDB" id="A0A1H8B052"/>
<gene>
    <name evidence="1" type="ORF">SAMN05216325_10229</name>
</gene>
<sequence length="31" mass="3708">MNKQGDLGVYLPMLVSDFNVTYHHEYNFDIF</sequence>
<protein>
    <submittedName>
        <fullName evidence="1">Uncharacterized protein</fullName>
    </submittedName>
</protein>
<dbReference type="Proteomes" id="UP000199459">
    <property type="component" value="Unassembled WGS sequence"/>
</dbReference>
<name>A0A1H8B052_9PROT</name>